<sequence>MMLKSISGSPLKLTPIVLGKWHIHELSKRELETLINAALEVGITSFDHADIYGGYTCEEAFGNWLATNSDQRDGIRLISKCGIRLVNEQRPDHRVKHYDTSEAHIIASAERSLKNLKTDYLDLLLIHRPDPLMNPEEVASAFSKLKEDGKVLNFGVSNFTTSQFSLLSKYSDEPVITNQVELSIFRSEAMFDGSLDYMMERGINPMAWSPVGGRKNIGLALKNDEVLKMAAKYNLEVGNLLLAWLLKHPAGIVPVIGTMNPERVRSSVTALQVDFDRQDWFHLLKVIRTYDVP</sequence>
<dbReference type="Proteomes" id="UP000011135">
    <property type="component" value="Unassembled WGS sequence"/>
</dbReference>
<dbReference type="InterPro" id="IPR036812">
    <property type="entry name" value="NAD(P)_OxRdtase_dom_sf"/>
</dbReference>
<name>L8JLR4_9BACT</name>
<dbReference type="CDD" id="cd19092">
    <property type="entry name" value="AKR_BsYcsN_EcYdhF-like"/>
    <property type="match status" value="1"/>
</dbReference>
<dbReference type="AlphaFoldDB" id="L8JLR4"/>
<dbReference type="InterPro" id="IPR020471">
    <property type="entry name" value="AKR"/>
</dbReference>
<feature type="domain" description="NADP-dependent oxidoreductase" evidence="1">
    <location>
        <begin position="15"/>
        <end position="280"/>
    </location>
</feature>
<dbReference type="PATRIC" id="fig|1237149.3.peg.4089"/>
<proteinExistence type="predicted"/>
<dbReference type="Pfam" id="PF00248">
    <property type="entry name" value="Aldo_ket_red"/>
    <property type="match status" value="1"/>
</dbReference>
<dbReference type="PRINTS" id="PR00069">
    <property type="entry name" value="ALDKETRDTASE"/>
</dbReference>
<dbReference type="GO" id="GO:0016491">
    <property type="term" value="F:oxidoreductase activity"/>
    <property type="evidence" value="ECO:0007669"/>
    <property type="project" value="InterPro"/>
</dbReference>
<evidence type="ECO:0000313" key="3">
    <source>
        <dbReference type="Proteomes" id="UP000011135"/>
    </source>
</evidence>
<organism evidence="2 3">
    <name type="scientific">Fulvivirga imtechensis AK7</name>
    <dbReference type="NCBI Taxonomy" id="1237149"/>
    <lineage>
        <taxon>Bacteria</taxon>
        <taxon>Pseudomonadati</taxon>
        <taxon>Bacteroidota</taxon>
        <taxon>Cytophagia</taxon>
        <taxon>Cytophagales</taxon>
        <taxon>Fulvivirgaceae</taxon>
        <taxon>Fulvivirga</taxon>
    </lineage>
</organism>
<dbReference type="eggNOG" id="COG4989">
    <property type="taxonomic scope" value="Bacteria"/>
</dbReference>
<dbReference type="Gene3D" id="3.20.20.100">
    <property type="entry name" value="NADP-dependent oxidoreductase domain"/>
    <property type="match status" value="1"/>
</dbReference>
<keyword evidence="3" id="KW-1185">Reference proteome</keyword>
<dbReference type="PANTHER" id="PTHR43364:SF1">
    <property type="entry name" value="OXIDOREDUCTASE YDHF"/>
    <property type="match status" value="1"/>
</dbReference>
<accession>L8JLR4</accession>
<comment type="caution">
    <text evidence="2">The sequence shown here is derived from an EMBL/GenBank/DDBJ whole genome shotgun (WGS) entry which is preliminary data.</text>
</comment>
<reference evidence="2 3" key="1">
    <citation type="submission" date="2012-12" db="EMBL/GenBank/DDBJ databases">
        <title>Genome assembly of Fulvivirga imtechensis AK7.</title>
        <authorList>
            <person name="Nupur N."/>
            <person name="Khatri I."/>
            <person name="Kumar R."/>
            <person name="Subramanian S."/>
            <person name="Pinnaka A."/>
        </authorList>
    </citation>
    <scope>NUCLEOTIDE SEQUENCE [LARGE SCALE GENOMIC DNA]</scope>
    <source>
        <strain evidence="2 3">AK7</strain>
    </source>
</reference>
<dbReference type="GO" id="GO:0005829">
    <property type="term" value="C:cytosol"/>
    <property type="evidence" value="ECO:0007669"/>
    <property type="project" value="TreeGrafter"/>
</dbReference>
<dbReference type="RefSeq" id="WP_009581762.1">
    <property type="nucleotide sequence ID" value="NZ_AMZN01000066.1"/>
</dbReference>
<dbReference type="STRING" id="1237149.C900_04574"/>
<gene>
    <name evidence="2" type="ORF">C900_04574</name>
</gene>
<dbReference type="PANTHER" id="PTHR43364">
    <property type="entry name" value="NADH-SPECIFIC METHYLGLYOXAL REDUCTASE-RELATED"/>
    <property type="match status" value="1"/>
</dbReference>
<dbReference type="InterPro" id="IPR023210">
    <property type="entry name" value="NADP_OxRdtase_dom"/>
</dbReference>
<dbReference type="EMBL" id="AMZN01000066">
    <property type="protein sequence ID" value="ELR69871.1"/>
    <property type="molecule type" value="Genomic_DNA"/>
</dbReference>
<protein>
    <submittedName>
        <fullName evidence="2">Oxidoreductase, aldo/keto reductase family</fullName>
    </submittedName>
</protein>
<evidence type="ECO:0000313" key="2">
    <source>
        <dbReference type="EMBL" id="ELR69871.1"/>
    </source>
</evidence>
<dbReference type="InterPro" id="IPR050523">
    <property type="entry name" value="AKR_Detox_Biosynth"/>
</dbReference>
<dbReference type="SUPFAM" id="SSF51430">
    <property type="entry name" value="NAD(P)-linked oxidoreductase"/>
    <property type="match status" value="1"/>
</dbReference>
<evidence type="ECO:0000259" key="1">
    <source>
        <dbReference type="Pfam" id="PF00248"/>
    </source>
</evidence>